<keyword evidence="5 9" id="KW-1133">Transmembrane helix</keyword>
<feature type="transmembrane region" description="Helical" evidence="9">
    <location>
        <begin position="186"/>
        <end position="202"/>
    </location>
</feature>
<feature type="transmembrane region" description="Helical" evidence="9">
    <location>
        <begin position="127"/>
        <end position="146"/>
    </location>
</feature>
<evidence type="ECO:0000313" key="11">
    <source>
        <dbReference type="Proteomes" id="UP000466848"/>
    </source>
</evidence>
<dbReference type="KEGG" id="abut:Ami103574_13710"/>
<dbReference type="NCBIfam" id="NF007112">
    <property type="entry name" value="PRK09561.1"/>
    <property type="match status" value="1"/>
</dbReference>
<keyword evidence="11" id="KW-1185">Reference proteome</keyword>
<dbReference type="GO" id="GO:0015385">
    <property type="term" value="F:sodium:proton antiporter activity"/>
    <property type="evidence" value="ECO:0007669"/>
    <property type="project" value="UniProtKB-UniRule"/>
</dbReference>
<keyword evidence="9" id="KW-0406">Ion transport</keyword>
<feature type="transmembrane region" description="Helical" evidence="9">
    <location>
        <begin position="158"/>
        <end position="180"/>
    </location>
</feature>
<dbReference type="RefSeq" id="WP_163067519.1">
    <property type="nucleotide sequence ID" value="NZ_CP048649.1"/>
</dbReference>
<feature type="transmembrane region" description="Helical" evidence="9">
    <location>
        <begin position="21"/>
        <end position="41"/>
    </location>
</feature>
<dbReference type="PANTHER" id="PTHR30341">
    <property type="entry name" value="SODIUM ION/PROTON ANTIPORTER NHAA-RELATED"/>
    <property type="match status" value="1"/>
</dbReference>
<dbReference type="GO" id="GO:0006885">
    <property type="term" value="P:regulation of pH"/>
    <property type="evidence" value="ECO:0007669"/>
    <property type="project" value="UniProtKB-UniRule"/>
</dbReference>
<keyword evidence="9" id="KW-0813">Transport</keyword>
<feature type="transmembrane region" description="Helical" evidence="9">
    <location>
        <begin position="337"/>
        <end position="359"/>
    </location>
</feature>
<gene>
    <name evidence="9 10" type="primary">nhaA</name>
    <name evidence="10" type="ORF">Ami103574_13710</name>
</gene>
<protein>
    <recommendedName>
        <fullName evidence="9">Na(+)/H(+) antiporter NhaA</fullName>
    </recommendedName>
    <alternativeName>
        <fullName evidence="9">Sodium/proton antiporter NhaA</fullName>
    </alternativeName>
</protein>
<evidence type="ECO:0000256" key="5">
    <source>
        <dbReference type="ARBA" id="ARBA00022989"/>
    </source>
</evidence>
<dbReference type="AlphaFoldDB" id="A0A858BW33"/>
<name>A0A858BW33_9FIRM</name>
<comment type="similarity">
    <text evidence="9">Belongs to the NhaA Na(+)/H(+) (TC 2.A.33) antiporter family.</text>
</comment>
<feature type="transmembrane region" description="Helical" evidence="9">
    <location>
        <begin position="214"/>
        <end position="242"/>
    </location>
</feature>
<evidence type="ECO:0000256" key="1">
    <source>
        <dbReference type="ARBA" id="ARBA00004429"/>
    </source>
</evidence>
<keyword evidence="7 9" id="KW-0472">Membrane</keyword>
<evidence type="ECO:0000256" key="7">
    <source>
        <dbReference type="ARBA" id="ARBA00023136"/>
    </source>
</evidence>
<feature type="transmembrane region" description="Helical" evidence="9">
    <location>
        <begin position="296"/>
        <end position="321"/>
    </location>
</feature>
<comment type="subcellular location">
    <subcellularLocation>
        <location evidence="1">Cell inner membrane</location>
        <topology evidence="1">Multi-pass membrane protein</topology>
    </subcellularLocation>
    <subcellularLocation>
        <location evidence="9">Cell membrane</location>
        <topology evidence="9">Multi-pass membrane protein</topology>
    </subcellularLocation>
</comment>
<feature type="transmembrane region" description="Helical" evidence="9">
    <location>
        <begin position="61"/>
        <end position="81"/>
    </location>
</feature>
<dbReference type="HAMAP" id="MF_01844">
    <property type="entry name" value="NhaA"/>
    <property type="match status" value="1"/>
</dbReference>
<evidence type="ECO:0000256" key="3">
    <source>
        <dbReference type="ARBA" id="ARBA00022475"/>
    </source>
</evidence>
<reference evidence="10 11" key="1">
    <citation type="submission" date="2020-02" db="EMBL/GenBank/DDBJ databases">
        <authorList>
            <person name="Kim Y.B."/>
            <person name="Roh S.W."/>
        </authorList>
    </citation>
    <scope>NUCLEOTIDE SEQUENCE [LARGE SCALE GENOMIC DNA]</scope>
    <source>
        <strain evidence="10 11">DSM 103574</strain>
    </source>
</reference>
<feature type="transmembrane region" description="Helical" evidence="9">
    <location>
        <begin position="371"/>
        <end position="390"/>
    </location>
</feature>
<evidence type="ECO:0000256" key="8">
    <source>
        <dbReference type="ARBA" id="ARBA00023201"/>
    </source>
</evidence>
<dbReference type="EMBL" id="CP048649">
    <property type="protein sequence ID" value="QIB70281.1"/>
    <property type="molecule type" value="Genomic_DNA"/>
</dbReference>
<feature type="transmembrane region" description="Helical" evidence="9">
    <location>
        <begin position="101"/>
        <end position="121"/>
    </location>
</feature>
<evidence type="ECO:0000256" key="2">
    <source>
        <dbReference type="ARBA" id="ARBA00022449"/>
    </source>
</evidence>
<dbReference type="Gene3D" id="1.20.1530.10">
    <property type="entry name" value="Na+/H+ antiporter like domain"/>
    <property type="match status" value="1"/>
</dbReference>
<evidence type="ECO:0000256" key="9">
    <source>
        <dbReference type="HAMAP-Rule" id="MF_01844"/>
    </source>
</evidence>
<keyword evidence="6 9" id="KW-0915">Sodium</keyword>
<comment type="catalytic activity">
    <reaction evidence="9">
        <text>Na(+)(in) + 2 H(+)(out) = Na(+)(out) + 2 H(+)(in)</text>
        <dbReference type="Rhea" id="RHEA:29251"/>
        <dbReference type="ChEBI" id="CHEBI:15378"/>
        <dbReference type="ChEBI" id="CHEBI:29101"/>
    </reaction>
</comment>
<dbReference type="NCBIfam" id="TIGR00773">
    <property type="entry name" value="NhaA"/>
    <property type="match status" value="1"/>
</dbReference>
<keyword evidence="8 9" id="KW-0739">Sodium transport</keyword>
<dbReference type="GO" id="GO:0005886">
    <property type="term" value="C:plasma membrane"/>
    <property type="evidence" value="ECO:0007669"/>
    <property type="project" value="UniProtKB-SubCell"/>
</dbReference>
<dbReference type="Proteomes" id="UP000466848">
    <property type="component" value="Chromosome"/>
</dbReference>
<dbReference type="PANTHER" id="PTHR30341:SF0">
    <property type="entry name" value="NA(+)_H(+) ANTIPORTER NHAA"/>
    <property type="match status" value="1"/>
</dbReference>
<dbReference type="NCBIfam" id="NF007111">
    <property type="entry name" value="PRK09560.1"/>
    <property type="match status" value="1"/>
</dbReference>
<dbReference type="Pfam" id="PF06965">
    <property type="entry name" value="Na_H_antiport_1"/>
    <property type="match status" value="1"/>
</dbReference>
<dbReference type="InterPro" id="IPR004670">
    <property type="entry name" value="NhaA"/>
</dbReference>
<organism evidence="10 11">
    <name type="scientific">Aminipila butyrica</name>
    <dbReference type="NCBI Taxonomy" id="433296"/>
    <lineage>
        <taxon>Bacteria</taxon>
        <taxon>Bacillati</taxon>
        <taxon>Bacillota</taxon>
        <taxon>Clostridia</taxon>
        <taxon>Peptostreptococcales</taxon>
        <taxon>Anaerovoracaceae</taxon>
        <taxon>Aminipila</taxon>
    </lineage>
</organism>
<evidence type="ECO:0000256" key="6">
    <source>
        <dbReference type="ARBA" id="ARBA00023053"/>
    </source>
</evidence>
<comment type="function">
    <text evidence="9">Na(+)/H(+) antiporter that extrudes sodium in exchange for external protons.</text>
</comment>
<evidence type="ECO:0000256" key="4">
    <source>
        <dbReference type="ARBA" id="ARBA00022692"/>
    </source>
</evidence>
<accession>A0A858BW33</accession>
<evidence type="ECO:0000313" key="10">
    <source>
        <dbReference type="EMBL" id="QIB70281.1"/>
    </source>
</evidence>
<keyword evidence="2 9" id="KW-0050">Antiport</keyword>
<keyword evidence="3 9" id="KW-1003">Cell membrane</keyword>
<sequence length="410" mass="44112">MRTNNHVSLAVNRFFKSDSAGGILLLLCTIIAMIIANSYVAEAYNHIIHSTIRVGYKEFSLSMSVLHWVNDGLMAIFFLVVGMEIKRELAIGELKSLKKAILPFAAAIGGMIVPAIIYALFNYREPTAAGWGIPMATDIAFALGILSLSARKAPRGIVIFLMAFAIIDDLGAIVVIAIFYTSQLSWSALVAGLIAIILLLVINRLKVTFLPAYLLLGIILWVCLLKSGIHATIAGVLLGMSLPVGKDIEEYRTSLLHRLEQALGPWSAFLIMPVFALANAGVAIDFNQLLELIASPVSLGIIFGLFVGKQVGIFGMSYVLIKLKVAKLPSQVTMKHLYGASVLGGIGFTMSLFITSLSFSEELALSTAKIGIIAASILAGIVGTIIFKLLEKSSEQLVQAQTMETEGHIC</sequence>
<proteinExistence type="inferred from homology"/>
<dbReference type="InterPro" id="IPR023171">
    <property type="entry name" value="Na/H_antiporter_dom_sf"/>
</dbReference>
<keyword evidence="4 9" id="KW-0812">Transmembrane</keyword>
<feature type="transmembrane region" description="Helical" evidence="9">
    <location>
        <begin position="262"/>
        <end position="284"/>
    </location>
</feature>